<dbReference type="InterPro" id="IPR052942">
    <property type="entry name" value="LPS_cholinephosphotransferase"/>
</dbReference>
<dbReference type="HOGENOM" id="CLU_075543_0_0_9"/>
<dbReference type="Pfam" id="PF04991">
    <property type="entry name" value="LicD"/>
    <property type="match status" value="1"/>
</dbReference>
<organism evidence="2 3">
    <name type="scientific">Paenibacillus riograndensis SBR5</name>
    <dbReference type="NCBI Taxonomy" id="1073571"/>
    <lineage>
        <taxon>Bacteria</taxon>
        <taxon>Bacillati</taxon>
        <taxon>Bacillota</taxon>
        <taxon>Bacilli</taxon>
        <taxon>Bacillales</taxon>
        <taxon>Paenibacillaceae</taxon>
        <taxon>Paenibacillus</taxon>
        <taxon>Paenibacillus sonchi group</taxon>
    </lineage>
</organism>
<dbReference type="GO" id="GO:0009100">
    <property type="term" value="P:glycoprotein metabolic process"/>
    <property type="evidence" value="ECO:0007669"/>
    <property type="project" value="UniProtKB-ARBA"/>
</dbReference>
<reference evidence="3" key="1">
    <citation type="submission" date="2015-03" db="EMBL/GenBank/DDBJ databases">
        <authorList>
            <person name="Wibberg D."/>
        </authorList>
    </citation>
    <scope>NUCLEOTIDE SEQUENCE [LARGE SCALE GENOMIC DNA]</scope>
</reference>
<name>A0A0E4CZH9_9BACL</name>
<dbReference type="PATRIC" id="fig|1073571.4.peg.6689"/>
<evidence type="ECO:0000313" key="3">
    <source>
        <dbReference type="Proteomes" id="UP000033163"/>
    </source>
</evidence>
<dbReference type="RefSeq" id="WP_046505935.1">
    <property type="nucleotide sequence ID" value="NZ_LN831776.1"/>
</dbReference>
<dbReference type="KEGG" id="pri:PRIO_6258"/>
<proteinExistence type="predicted"/>
<feature type="domain" description="LicD/FKTN/FKRP nucleotidyltransferase" evidence="1">
    <location>
        <begin position="38"/>
        <end position="258"/>
    </location>
</feature>
<dbReference type="AlphaFoldDB" id="A0A0E4CZH9"/>
<evidence type="ECO:0000313" key="2">
    <source>
        <dbReference type="EMBL" id="CQR58605.1"/>
    </source>
</evidence>
<gene>
    <name evidence="2" type="ORF">PRIO_6258</name>
</gene>
<sequence length="281" mass="32820">MGIEIQPNNAKKGPLSPEDLRAVQLIQVEMLAEVDRICRLHHINYAMIGGTMLGAIRHKGYIPWDDDADIGLLREEYEKFRKVCETDLDHERFYFQDMRATPGYRWGYGKIRRKNTYFLREGQAHLPYDSGIFIDIFPFDSVPDGKLAEKMHNLHCTIIRKILWSEVGKKTDKNPMLRYVFSLLSLIPLGMVSNHLQHFAGKSNRKKYQRVRVLTFPARDNVSEGRREWYEKTVDYKFEDLDLLGAESADAYLKHKFGAYLTTPPESERKSHPVSYYKLLD</sequence>
<dbReference type="PANTHER" id="PTHR43404:SF2">
    <property type="entry name" value="LIPOPOLYSACCHARIDE CHOLINEPHOSPHOTRANSFERASE LICD"/>
    <property type="match status" value="1"/>
</dbReference>
<evidence type="ECO:0000259" key="1">
    <source>
        <dbReference type="Pfam" id="PF04991"/>
    </source>
</evidence>
<dbReference type="PANTHER" id="PTHR43404">
    <property type="entry name" value="LIPOPOLYSACCHARIDE CHOLINEPHOSPHOTRANSFERASE LICD"/>
    <property type="match status" value="1"/>
</dbReference>
<dbReference type="Proteomes" id="UP000033163">
    <property type="component" value="Chromosome I"/>
</dbReference>
<protein>
    <recommendedName>
        <fullName evidence="1">LicD/FKTN/FKRP nucleotidyltransferase domain-containing protein</fullName>
    </recommendedName>
</protein>
<dbReference type="InterPro" id="IPR007074">
    <property type="entry name" value="LicD/FKTN/FKRP_NTP_transf"/>
</dbReference>
<dbReference type="EMBL" id="LN831776">
    <property type="protein sequence ID" value="CQR58605.1"/>
    <property type="molecule type" value="Genomic_DNA"/>
</dbReference>
<accession>A0A0E4CZH9</accession>